<keyword evidence="5" id="KW-1185">Reference proteome</keyword>
<dbReference type="GO" id="GO:0005634">
    <property type="term" value="C:nucleus"/>
    <property type="evidence" value="ECO:0007669"/>
    <property type="project" value="UniProtKB-SubCell"/>
</dbReference>
<evidence type="ECO:0000313" key="5">
    <source>
        <dbReference type="Proteomes" id="UP000002009"/>
    </source>
</evidence>
<feature type="compositionally biased region" description="Low complexity" evidence="3">
    <location>
        <begin position="51"/>
        <end position="107"/>
    </location>
</feature>
<dbReference type="AlphaFoldDB" id="C1E7N4"/>
<dbReference type="InterPro" id="IPR003889">
    <property type="entry name" value="FYrich_C"/>
</dbReference>
<dbReference type="InterPro" id="IPR003888">
    <property type="entry name" value="FYrich_N"/>
</dbReference>
<dbReference type="GeneID" id="8244391"/>
<feature type="compositionally biased region" description="Low complexity" evidence="3">
    <location>
        <begin position="316"/>
        <end position="329"/>
    </location>
</feature>
<dbReference type="OrthoDB" id="285793at2759"/>
<dbReference type="KEGG" id="mis:MICPUN_100850"/>
<evidence type="ECO:0000313" key="4">
    <source>
        <dbReference type="EMBL" id="ACO64014.1"/>
    </source>
</evidence>
<feature type="compositionally biased region" description="Gly residues" evidence="3">
    <location>
        <begin position="504"/>
        <end position="515"/>
    </location>
</feature>
<feature type="compositionally biased region" description="Basic and acidic residues" evidence="3">
    <location>
        <begin position="410"/>
        <end position="419"/>
    </location>
</feature>
<name>C1E7N4_MICCC</name>
<dbReference type="OMA" id="CISERYA"/>
<evidence type="ECO:0008006" key="6">
    <source>
        <dbReference type="Google" id="ProtNLM"/>
    </source>
</evidence>
<dbReference type="Gene3D" id="3.30.160.360">
    <property type="match status" value="1"/>
</dbReference>
<accession>C1E7N4</accession>
<dbReference type="Pfam" id="PF05964">
    <property type="entry name" value="FYRN"/>
    <property type="match status" value="1"/>
</dbReference>
<feature type="compositionally biased region" description="Polar residues" evidence="3">
    <location>
        <begin position="396"/>
        <end position="408"/>
    </location>
</feature>
<dbReference type="GO" id="GO:0140993">
    <property type="term" value="F:histone modifying activity"/>
    <property type="evidence" value="ECO:0007669"/>
    <property type="project" value="UniProtKB-ARBA"/>
</dbReference>
<feature type="region of interest" description="Disordered" evidence="3">
    <location>
        <begin position="396"/>
        <end position="419"/>
    </location>
</feature>
<evidence type="ECO:0000256" key="2">
    <source>
        <dbReference type="ARBA" id="ARBA00023242"/>
    </source>
</evidence>
<feature type="compositionally biased region" description="Low complexity" evidence="3">
    <location>
        <begin position="238"/>
        <end position="251"/>
    </location>
</feature>
<dbReference type="InParanoid" id="C1E7N4"/>
<dbReference type="Pfam" id="PF05965">
    <property type="entry name" value="FYRC"/>
    <property type="match status" value="1"/>
</dbReference>
<organism evidence="4 5">
    <name type="scientific">Micromonas commoda (strain RCC299 / NOUM17 / CCMP2709)</name>
    <name type="common">Picoplanktonic green alga</name>
    <dbReference type="NCBI Taxonomy" id="296587"/>
    <lineage>
        <taxon>Eukaryota</taxon>
        <taxon>Viridiplantae</taxon>
        <taxon>Chlorophyta</taxon>
        <taxon>Mamiellophyceae</taxon>
        <taxon>Mamiellales</taxon>
        <taxon>Mamiellaceae</taxon>
        <taxon>Micromonas</taxon>
    </lineage>
</organism>
<dbReference type="EMBL" id="CP001327">
    <property type="protein sequence ID" value="ACO64014.1"/>
    <property type="molecule type" value="Genomic_DNA"/>
</dbReference>
<protein>
    <recommendedName>
        <fullName evidence="6">FYR N-terminal domain-containing protein</fullName>
    </recommendedName>
</protein>
<feature type="compositionally biased region" description="Basic and acidic residues" evidence="3">
    <location>
        <begin position="21"/>
        <end position="42"/>
    </location>
</feature>
<feature type="region of interest" description="Disordered" evidence="3">
    <location>
        <begin position="500"/>
        <end position="522"/>
    </location>
</feature>
<feature type="region of interest" description="Disordered" evidence="3">
    <location>
        <begin position="1"/>
        <end position="111"/>
    </location>
</feature>
<evidence type="ECO:0000256" key="3">
    <source>
        <dbReference type="SAM" id="MobiDB-lite"/>
    </source>
</evidence>
<evidence type="ECO:0000256" key="1">
    <source>
        <dbReference type="ARBA" id="ARBA00004123"/>
    </source>
</evidence>
<dbReference type="PROSITE" id="PS51543">
    <property type="entry name" value="FYRC"/>
    <property type="match status" value="1"/>
</dbReference>
<feature type="region of interest" description="Disordered" evidence="3">
    <location>
        <begin position="223"/>
        <end position="337"/>
    </location>
</feature>
<reference evidence="4 5" key="1">
    <citation type="journal article" date="2009" name="Science">
        <title>Green evolution and dynamic adaptations revealed by genomes of the marine picoeukaryotes Micromonas.</title>
        <authorList>
            <person name="Worden A.Z."/>
            <person name="Lee J.H."/>
            <person name="Mock T."/>
            <person name="Rouze P."/>
            <person name="Simmons M.P."/>
            <person name="Aerts A.L."/>
            <person name="Allen A.E."/>
            <person name="Cuvelier M.L."/>
            <person name="Derelle E."/>
            <person name="Everett M.V."/>
            <person name="Foulon E."/>
            <person name="Grimwood J."/>
            <person name="Gundlach H."/>
            <person name="Henrissat B."/>
            <person name="Napoli C."/>
            <person name="McDonald S.M."/>
            <person name="Parker M.S."/>
            <person name="Rombauts S."/>
            <person name="Salamov A."/>
            <person name="Von Dassow P."/>
            <person name="Badger J.H."/>
            <person name="Coutinho P.M."/>
            <person name="Demir E."/>
            <person name="Dubchak I."/>
            <person name="Gentemann C."/>
            <person name="Eikrem W."/>
            <person name="Gready J.E."/>
            <person name="John U."/>
            <person name="Lanier W."/>
            <person name="Lindquist E.A."/>
            <person name="Lucas S."/>
            <person name="Mayer K.F."/>
            <person name="Moreau H."/>
            <person name="Not F."/>
            <person name="Otillar R."/>
            <person name="Panaud O."/>
            <person name="Pangilinan J."/>
            <person name="Paulsen I."/>
            <person name="Piegu B."/>
            <person name="Poliakov A."/>
            <person name="Robbens S."/>
            <person name="Schmutz J."/>
            <person name="Toulza E."/>
            <person name="Wyss T."/>
            <person name="Zelensky A."/>
            <person name="Zhou K."/>
            <person name="Armbrust E.V."/>
            <person name="Bhattacharya D."/>
            <person name="Goodenough U.W."/>
            <person name="Van de Peer Y."/>
            <person name="Grigoriev I.V."/>
        </authorList>
    </citation>
    <scope>NUCLEOTIDE SEQUENCE [LARGE SCALE GENOMIC DNA]</scope>
    <source>
        <strain evidence="5">RCC299 / NOUM17</strain>
    </source>
</reference>
<proteinExistence type="predicted"/>
<sequence length="522" mass="53834">MAAARGTPGASLVTLVTASLRDARPGGGRGEEERGGEARGRADTCISERYASGPTSAGATTPSPAARAPARGAREVSASSSARGSAATREGGPARAGEPLARAGGRRAPPPAPAPVVHSYFATLLGATTDPGDALEMLRDAPACLRRNRLVEMKKAAKAEATRKRLHSLLEAGERLDAATFPGLASAFFPTHVPDSASSDDADERRRELRRLFPGGALYVDERPRVYPMSTDDDNLAPSLSSPQPSSRTSPDASPPSGEENGDETDAVAGESPGGESPGGGVAGETSTAASGKKRTTPAASGKSVSKRRERPNESATAAAARYRQAAAAPTSPPRTLPFLAGGIQVIRIGRVVPALSGRNSAQSSYVLPAGFTTRRRYTSATDPTKKVWYESTVEVRSSASDSQQPATNDCKKGTGKKDAGKEKEGFVVIVHEVGNPALTWRGTSPTHAWQQVIAAVNVRAKTRKKAAVSGPQFLGLSLPEVAEEIAKLPGYAECIESMAARGGTNGGGGGGGGERSPTNAR</sequence>
<keyword evidence="2" id="KW-0539">Nucleus</keyword>
<comment type="subcellular location">
    <subcellularLocation>
        <location evidence="1">Nucleus</location>
    </subcellularLocation>
</comment>
<gene>
    <name evidence="4" type="ORF">MICPUN_100850</name>
</gene>
<dbReference type="Proteomes" id="UP000002009">
    <property type="component" value="Chromosome 6"/>
</dbReference>
<dbReference type="PROSITE" id="PS51542">
    <property type="entry name" value="FYRN"/>
    <property type="match status" value="1"/>
</dbReference>
<feature type="compositionally biased region" description="Gly residues" evidence="3">
    <location>
        <begin position="272"/>
        <end position="283"/>
    </location>
</feature>
<dbReference type="RefSeq" id="XP_002502756.1">
    <property type="nucleotide sequence ID" value="XM_002502710.1"/>
</dbReference>